<gene>
    <name evidence="1" type="ORF">JOC58_002895</name>
</gene>
<reference evidence="1 2" key="1">
    <citation type="submission" date="2023-07" db="EMBL/GenBank/DDBJ databases">
        <title>Genomic Encyclopedia of Type Strains, Phase IV (KMG-IV): sequencing the most valuable type-strain genomes for metagenomic binning, comparative biology and taxonomic classification.</title>
        <authorList>
            <person name="Goeker M."/>
        </authorList>
    </citation>
    <scope>NUCLEOTIDE SEQUENCE [LARGE SCALE GENOMIC DNA]</scope>
    <source>
        <strain evidence="1 2">DSM 22170</strain>
    </source>
</reference>
<organism evidence="1 2">
    <name type="scientific">Paenibacillus hunanensis</name>
    <dbReference type="NCBI Taxonomy" id="539262"/>
    <lineage>
        <taxon>Bacteria</taxon>
        <taxon>Bacillati</taxon>
        <taxon>Bacillota</taxon>
        <taxon>Bacilli</taxon>
        <taxon>Bacillales</taxon>
        <taxon>Paenibacillaceae</taxon>
        <taxon>Paenibacillus</taxon>
    </lineage>
</organism>
<accession>A0ABU1J0G2</accession>
<sequence length="138" mass="16156">MYKELDEFITECQYMVDYWYDVGCIIAVEKLAQFNATDWEELQSNIGTKTLEWRVKLAYCLDHSCNAHELETLLLLIHTDDRELFESCIDTLRSFTTPESKAMILNHPSILQRIQDILPQAGVATQKVLEDFFKQLYV</sequence>
<evidence type="ECO:0000313" key="2">
    <source>
        <dbReference type="Proteomes" id="UP001185028"/>
    </source>
</evidence>
<name>A0ABU1J0G2_9BACL</name>
<comment type="caution">
    <text evidence="1">The sequence shown here is derived from an EMBL/GenBank/DDBJ whole genome shotgun (WGS) entry which is preliminary data.</text>
</comment>
<protein>
    <submittedName>
        <fullName evidence="1">Uncharacterized protein</fullName>
    </submittedName>
</protein>
<keyword evidence="2" id="KW-1185">Reference proteome</keyword>
<dbReference type="RefSeq" id="WP_188773412.1">
    <property type="nucleotide sequence ID" value="NZ_BMMB01000001.1"/>
</dbReference>
<evidence type="ECO:0000313" key="1">
    <source>
        <dbReference type="EMBL" id="MDR6244997.1"/>
    </source>
</evidence>
<dbReference type="EMBL" id="JAVDQH010000011">
    <property type="protein sequence ID" value="MDR6244997.1"/>
    <property type="molecule type" value="Genomic_DNA"/>
</dbReference>
<proteinExistence type="predicted"/>
<dbReference type="Proteomes" id="UP001185028">
    <property type="component" value="Unassembled WGS sequence"/>
</dbReference>